<reference evidence="2" key="2">
    <citation type="submission" date="2019-08" db="EMBL/GenBank/DDBJ databases">
        <title>Investigation of anaerobic lignin degradation for improved lignocellulosic biofuels.</title>
        <authorList>
            <person name="Deangelis K.PhD."/>
        </authorList>
    </citation>
    <scope>NUCLEOTIDE SEQUENCE [LARGE SCALE GENOMIC DNA]</scope>
    <source>
        <strain evidence="2">128R</strain>
    </source>
</reference>
<dbReference type="Gene3D" id="2.60.40.1090">
    <property type="entry name" value="Fimbrial-type adhesion domain"/>
    <property type="match status" value="1"/>
</dbReference>
<evidence type="ECO:0000313" key="2">
    <source>
        <dbReference type="EMBL" id="TVZ69721.1"/>
    </source>
</evidence>
<organism evidence="2">
    <name type="scientific">Serratia fonticola</name>
    <dbReference type="NCBI Taxonomy" id="47917"/>
    <lineage>
        <taxon>Bacteria</taxon>
        <taxon>Pseudomonadati</taxon>
        <taxon>Pseudomonadota</taxon>
        <taxon>Gammaproteobacteria</taxon>
        <taxon>Enterobacterales</taxon>
        <taxon>Yersiniaceae</taxon>
        <taxon>Serratia</taxon>
    </lineage>
</organism>
<proteinExistence type="predicted"/>
<protein>
    <submittedName>
        <fullName evidence="2">Type 1 fimbria pilin</fullName>
    </submittedName>
</protein>
<name>A0A542CWQ4_SERFO</name>
<dbReference type="InterPro" id="IPR050263">
    <property type="entry name" value="Bact_Fimbrial_Adh_Pro"/>
</dbReference>
<evidence type="ECO:0000259" key="1">
    <source>
        <dbReference type="Pfam" id="PF00419"/>
    </source>
</evidence>
<dbReference type="PANTHER" id="PTHR33420:SF26">
    <property type="entry name" value="FIMBRIAL SUBUNIT"/>
    <property type="match status" value="1"/>
</dbReference>
<dbReference type="GO" id="GO:0009289">
    <property type="term" value="C:pilus"/>
    <property type="evidence" value="ECO:0007669"/>
    <property type="project" value="InterPro"/>
</dbReference>
<dbReference type="AlphaFoldDB" id="A0A542CWQ4"/>
<dbReference type="GO" id="GO:0043709">
    <property type="term" value="P:cell adhesion involved in single-species biofilm formation"/>
    <property type="evidence" value="ECO:0007669"/>
    <property type="project" value="TreeGrafter"/>
</dbReference>
<dbReference type="InterPro" id="IPR008966">
    <property type="entry name" value="Adhesion_dom_sf"/>
</dbReference>
<dbReference type="InterPro" id="IPR036937">
    <property type="entry name" value="Adhesion_dom_fimbrial_sf"/>
</dbReference>
<reference evidence="2" key="1">
    <citation type="submission" date="2019-06" db="EMBL/GenBank/DDBJ databases">
        <authorList>
            <person name="Deangelis K."/>
            <person name="Huntemann M."/>
            <person name="Clum A."/>
            <person name="Pillay M."/>
            <person name="Palaniappan K."/>
            <person name="Varghese N."/>
            <person name="Mikhailova N."/>
            <person name="Stamatis D."/>
            <person name="Reddy T."/>
            <person name="Daum C."/>
            <person name="Shapiro N."/>
            <person name="Ivanova N."/>
            <person name="Kyrpides N."/>
            <person name="Woyke T."/>
        </authorList>
    </citation>
    <scope>NUCLEOTIDE SEQUENCE [LARGE SCALE GENOMIC DNA]</scope>
    <source>
        <strain evidence="2">128R</strain>
    </source>
</reference>
<dbReference type="EMBL" id="VISQ01000001">
    <property type="protein sequence ID" value="TVZ69721.1"/>
    <property type="molecule type" value="Genomic_DNA"/>
</dbReference>
<feature type="domain" description="Fimbrial-type adhesion" evidence="1">
    <location>
        <begin position="44"/>
        <end position="194"/>
    </location>
</feature>
<dbReference type="OrthoDB" id="6588643at2"/>
<dbReference type="Pfam" id="PF00419">
    <property type="entry name" value="Fimbrial"/>
    <property type="match status" value="1"/>
</dbReference>
<accession>A0A542CWQ4</accession>
<dbReference type="SUPFAM" id="SSF49401">
    <property type="entry name" value="Bacterial adhesins"/>
    <property type="match status" value="1"/>
</dbReference>
<comment type="caution">
    <text evidence="2">The sequence shown here is derived from an EMBL/GenBank/DDBJ whole genome shotgun (WGS) entry which is preliminary data.</text>
</comment>
<sequence length="209" mass="22507">MEVFTGGRLRPLLLATLLPMLLLGSSSVRAVSMLEAIEGTSGTISFYGGLLTSPCSLTPDSQDQAIDLGDVNATAFQNAGDQSIPVRFRLSFRNCLLGARAVIDTPAGQRDAEATRLYLQGEQAATLIFLGDSDVHNPELLQLKGGAQGIALRLKDAQGRALSINQQSRPYILQPGNNTLWFSAQLESTQRYTQANQFGGVVHVQIVYL</sequence>
<dbReference type="PANTHER" id="PTHR33420">
    <property type="entry name" value="FIMBRIAL SUBUNIT ELFA-RELATED"/>
    <property type="match status" value="1"/>
</dbReference>
<dbReference type="InterPro" id="IPR000259">
    <property type="entry name" value="Adhesion_dom_fimbrial"/>
</dbReference>
<gene>
    <name evidence="2" type="ORF">FHU10_2251</name>
</gene>